<reference evidence="1" key="1">
    <citation type="submission" date="2023-03" db="EMBL/GenBank/DDBJ databases">
        <title>Actinorhabdospora filicis NBRC 111898.</title>
        <authorList>
            <person name="Ichikawa N."/>
            <person name="Sato H."/>
            <person name="Tonouchi N."/>
        </authorList>
    </citation>
    <scope>NUCLEOTIDE SEQUENCE</scope>
    <source>
        <strain evidence="1">NBRC 111898</strain>
    </source>
</reference>
<comment type="caution">
    <text evidence="1">The sequence shown here is derived from an EMBL/GenBank/DDBJ whole genome shotgun (WGS) entry which is preliminary data.</text>
</comment>
<organism evidence="1 2">
    <name type="scientific">Actinorhabdospora filicis</name>
    <dbReference type="NCBI Taxonomy" id="1785913"/>
    <lineage>
        <taxon>Bacteria</taxon>
        <taxon>Bacillati</taxon>
        <taxon>Actinomycetota</taxon>
        <taxon>Actinomycetes</taxon>
        <taxon>Micromonosporales</taxon>
        <taxon>Micromonosporaceae</taxon>
        <taxon>Actinorhabdospora</taxon>
    </lineage>
</organism>
<dbReference type="RefSeq" id="WP_285664768.1">
    <property type="nucleotide sequence ID" value="NZ_BSTX01000003.1"/>
</dbReference>
<accession>A0A9W6SNT0</accession>
<dbReference type="EMBL" id="BSTX01000003">
    <property type="protein sequence ID" value="GLZ79623.1"/>
    <property type="molecule type" value="Genomic_DNA"/>
</dbReference>
<proteinExistence type="predicted"/>
<protein>
    <submittedName>
        <fullName evidence="1">Uncharacterized protein</fullName>
    </submittedName>
</protein>
<keyword evidence="2" id="KW-1185">Reference proteome</keyword>
<sequence length="60" mass="6407">MAREARLDLDRKIAECRAESSEEDFGPAEAAELMAQTGKIAESVSGAAAELVARIGRMAR</sequence>
<dbReference type="Proteomes" id="UP001165079">
    <property type="component" value="Unassembled WGS sequence"/>
</dbReference>
<gene>
    <name evidence="1" type="ORF">Afil01_44300</name>
</gene>
<dbReference type="AlphaFoldDB" id="A0A9W6SNT0"/>
<evidence type="ECO:0000313" key="2">
    <source>
        <dbReference type="Proteomes" id="UP001165079"/>
    </source>
</evidence>
<evidence type="ECO:0000313" key="1">
    <source>
        <dbReference type="EMBL" id="GLZ79623.1"/>
    </source>
</evidence>
<name>A0A9W6SNT0_9ACTN</name>